<dbReference type="SUPFAM" id="SSF82866">
    <property type="entry name" value="Multidrug efflux transporter AcrB transmembrane domain"/>
    <property type="match status" value="1"/>
</dbReference>
<proteinExistence type="predicted"/>
<dbReference type="EMBL" id="VSSQ01023463">
    <property type="protein sequence ID" value="MPM70417.1"/>
    <property type="molecule type" value="Genomic_DNA"/>
</dbReference>
<sequence length="239" mass="26238">MRSVPVTQATNGFKIEWHEPVVNRVNGQRAMKAQCEPVPGVSAESARMAIKAQVEAIELPSGYELEWEGEHRASTQSTKYLFKNFPLAIILMIAILILLFRDYRKPLIIILCLPLLFIGVVFGMLLSGKVFGFVAIVGILGLIGMIIKNGVILMDEISLQLSTGIDPMEALLDSSSNRFRPVMMASLTTILGMIPLLGDDLFGSLAVTIMGGLLVGTLVTLLFIPILYAIFFKIKIDKK</sequence>
<organism evidence="2">
    <name type="scientific">bioreactor metagenome</name>
    <dbReference type="NCBI Taxonomy" id="1076179"/>
    <lineage>
        <taxon>unclassified sequences</taxon>
        <taxon>metagenomes</taxon>
        <taxon>ecological metagenomes</taxon>
    </lineage>
</organism>
<dbReference type="PANTHER" id="PTHR32063">
    <property type="match status" value="1"/>
</dbReference>
<dbReference type="PRINTS" id="PR00702">
    <property type="entry name" value="ACRIFLAVINRP"/>
</dbReference>
<dbReference type="AlphaFoldDB" id="A0A645BZ33"/>
<accession>A0A645BZ33</accession>
<dbReference type="Pfam" id="PF00873">
    <property type="entry name" value="ACR_tran"/>
    <property type="match status" value="1"/>
</dbReference>
<dbReference type="Gene3D" id="3.30.70.1440">
    <property type="entry name" value="Multidrug efflux transporter AcrB pore domain"/>
    <property type="match status" value="1"/>
</dbReference>
<dbReference type="InterPro" id="IPR001036">
    <property type="entry name" value="Acrflvin-R"/>
</dbReference>
<gene>
    <name evidence="2" type="primary">cnrA_3</name>
    <name evidence="2" type="ORF">SDC9_117372</name>
</gene>
<reference evidence="2" key="1">
    <citation type="submission" date="2019-08" db="EMBL/GenBank/DDBJ databases">
        <authorList>
            <person name="Kucharzyk K."/>
            <person name="Murdoch R.W."/>
            <person name="Higgins S."/>
            <person name="Loffler F."/>
        </authorList>
    </citation>
    <scope>NUCLEOTIDE SEQUENCE</scope>
</reference>
<feature type="transmembrane region" description="Helical" evidence="1">
    <location>
        <begin position="204"/>
        <end position="231"/>
    </location>
</feature>
<dbReference type="PANTHER" id="PTHR32063:SF18">
    <property type="entry name" value="CATION EFFLUX SYSTEM PROTEIN"/>
    <property type="match status" value="1"/>
</dbReference>
<dbReference type="GO" id="GO:0005886">
    <property type="term" value="C:plasma membrane"/>
    <property type="evidence" value="ECO:0007669"/>
    <property type="project" value="TreeGrafter"/>
</dbReference>
<keyword evidence="1" id="KW-0812">Transmembrane</keyword>
<dbReference type="Gene3D" id="1.20.1640.10">
    <property type="entry name" value="Multidrug efflux transporter AcrB transmembrane domain"/>
    <property type="match status" value="1"/>
</dbReference>
<feature type="transmembrane region" description="Helical" evidence="1">
    <location>
        <begin position="131"/>
        <end position="151"/>
    </location>
</feature>
<evidence type="ECO:0000313" key="2">
    <source>
        <dbReference type="EMBL" id="MPM70417.1"/>
    </source>
</evidence>
<keyword evidence="1" id="KW-0472">Membrane</keyword>
<dbReference type="GO" id="GO:0042910">
    <property type="term" value="F:xenobiotic transmembrane transporter activity"/>
    <property type="evidence" value="ECO:0007669"/>
    <property type="project" value="TreeGrafter"/>
</dbReference>
<feature type="transmembrane region" description="Helical" evidence="1">
    <location>
        <begin position="80"/>
        <end position="100"/>
    </location>
</feature>
<feature type="transmembrane region" description="Helical" evidence="1">
    <location>
        <begin position="107"/>
        <end position="125"/>
    </location>
</feature>
<evidence type="ECO:0000256" key="1">
    <source>
        <dbReference type="SAM" id="Phobius"/>
    </source>
</evidence>
<comment type="caution">
    <text evidence="2">The sequence shown here is derived from an EMBL/GenBank/DDBJ whole genome shotgun (WGS) entry which is preliminary data.</text>
</comment>
<keyword evidence="1" id="KW-1133">Transmembrane helix</keyword>
<protein>
    <submittedName>
        <fullName evidence="2">Nickel and cobalt resistance protein CnrA</fullName>
    </submittedName>
</protein>
<name>A0A645BZ33_9ZZZZ</name>